<dbReference type="Proteomes" id="UP000807342">
    <property type="component" value="Unassembled WGS sequence"/>
</dbReference>
<evidence type="ECO:0000313" key="2">
    <source>
        <dbReference type="Proteomes" id="UP000807342"/>
    </source>
</evidence>
<dbReference type="EMBL" id="MU151945">
    <property type="protein sequence ID" value="KAF9441348.1"/>
    <property type="molecule type" value="Genomic_DNA"/>
</dbReference>
<protein>
    <submittedName>
        <fullName evidence="1">Uncharacterized protein</fullName>
    </submittedName>
</protein>
<accession>A0A9P5WYB1</accession>
<sequence length="81" mass="9635">RLIISTPNVDYLLNVNLGHQIISMCIDRHWGAKDWAQWPQQYFDGQDHFAYILCKPAPQELKTHLLHCLWWDITESDFSHD</sequence>
<proteinExistence type="predicted"/>
<feature type="non-terminal residue" evidence="1">
    <location>
        <position position="81"/>
    </location>
</feature>
<reference evidence="1" key="1">
    <citation type="submission" date="2020-11" db="EMBL/GenBank/DDBJ databases">
        <authorList>
            <consortium name="DOE Joint Genome Institute"/>
            <person name="Ahrendt S."/>
            <person name="Riley R."/>
            <person name="Andreopoulos W."/>
            <person name="Labutti K."/>
            <person name="Pangilinan J."/>
            <person name="Ruiz-Duenas F.J."/>
            <person name="Barrasa J.M."/>
            <person name="Sanchez-Garcia M."/>
            <person name="Camarero S."/>
            <person name="Miyauchi S."/>
            <person name="Serrano A."/>
            <person name="Linde D."/>
            <person name="Babiker R."/>
            <person name="Drula E."/>
            <person name="Ayuso-Fernandez I."/>
            <person name="Pacheco R."/>
            <person name="Padilla G."/>
            <person name="Ferreira P."/>
            <person name="Barriuso J."/>
            <person name="Kellner H."/>
            <person name="Castanera R."/>
            <person name="Alfaro M."/>
            <person name="Ramirez L."/>
            <person name="Pisabarro A.G."/>
            <person name="Kuo A."/>
            <person name="Tritt A."/>
            <person name="Lipzen A."/>
            <person name="He G."/>
            <person name="Yan M."/>
            <person name="Ng V."/>
            <person name="Cullen D."/>
            <person name="Martin F."/>
            <person name="Rosso M.-N."/>
            <person name="Henrissat B."/>
            <person name="Hibbett D."/>
            <person name="Martinez A.T."/>
            <person name="Grigoriev I.V."/>
        </authorList>
    </citation>
    <scope>NUCLEOTIDE SEQUENCE</scope>
    <source>
        <strain evidence="1">MF-IS2</strain>
    </source>
</reference>
<keyword evidence="2" id="KW-1185">Reference proteome</keyword>
<comment type="caution">
    <text evidence="1">The sequence shown here is derived from an EMBL/GenBank/DDBJ whole genome shotgun (WGS) entry which is preliminary data.</text>
</comment>
<name>A0A9P5WYB1_9AGAR</name>
<organism evidence="1 2">
    <name type="scientific">Macrolepiota fuliginosa MF-IS2</name>
    <dbReference type="NCBI Taxonomy" id="1400762"/>
    <lineage>
        <taxon>Eukaryota</taxon>
        <taxon>Fungi</taxon>
        <taxon>Dikarya</taxon>
        <taxon>Basidiomycota</taxon>
        <taxon>Agaricomycotina</taxon>
        <taxon>Agaricomycetes</taxon>
        <taxon>Agaricomycetidae</taxon>
        <taxon>Agaricales</taxon>
        <taxon>Agaricineae</taxon>
        <taxon>Agaricaceae</taxon>
        <taxon>Macrolepiota</taxon>
    </lineage>
</organism>
<dbReference type="AlphaFoldDB" id="A0A9P5WYB1"/>
<evidence type="ECO:0000313" key="1">
    <source>
        <dbReference type="EMBL" id="KAF9441348.1"/>
    </source>
</evidence>
<gene>
    <name evidence="1" type="ORF">P691DRAFT_643482</name>
</gene>
<dbReference type="OrthoDB" id="2634326at2759"/>
<feature type="non-terminal residue" evidence="1">
    <location>
        <position position="1"/>
    </location>
</feature>